<dbReference type="Pfam" id="PF04438">
    <property type="entry name" value="zf-HIT"/>
    <property type="match status" value="1"/>
</dbReference>
<dbReference type="CDD" id="cd23024">
    <property type="entry name" value="zf-HIT_ZNHIT2-3"/>
    <property type="match status" value="1"/>
</dbReference>
<keyword evidence="1" id="KW-0863">Zinc-finger</keyword>
<feature type="domain" description="HIT-type" evidence="3">
    <location>
        <begin position="1"/>
        <end position="30"/>
    </location>
</feature>
<reference evidence="4 5" key="1">
    <citation type="submission" date="2016-03" db="EMBL/GenBank/DDBJ databases">
        <title>Choanephora cucurbitarum.</title>
        <authorList>
            <person name="Min B."/>
            <person name="Park H."/>
            <person name="Park J.-H."/>
            <person name="Shin H.-D."/>
            <person name="Choi I.-G."/>
        </authorList>
    </citation>
    <scope>NUCLEOTIDE SEQUENCE [LARGE SCALE GENOMIC DNA]</scope>
    <source>
        <strain evidence="4 5">KUS-F28377</strain>
    </source>
</reference>
<accession>A0A1C7NS34</accession>
<dbReference type="InterPro" id="IPR007529">
    <property type="entry name" value="Znf_HIT"/>
</dbReference>
<gene>
    <name evidence="4" type="primary">ZNHIT2</name>
    <name evidence="4" type="ORF">A0J61_00066</name>
</gene>
<proteinExistence type="predicted"/>
<dbReference type="Gene3D" id="3.30.60.190">
    <property type="match status" value="1"/>
</dbReference>
<evidence type="ECO:0000256" key="2">
    <source>
        <dbReference type="SAM" id="Coils"/>
    </source>
</evidence>
<evidence type="ECO:0000313" key="5">
    <source>
        <dbReference type="Proteomes" id="UP000093000"/>
    </source>
</evidence>
<dbReference type="InterPro" id="IPR039646">
    <property type="entry name" value="ZNHIT2"/>
</dbReference>
<comment type="caution">
    <text evidence="4">The sequence shown here is derived from an EMBL/GenBank/DDBJ whole genome shotgun (WGS) entry which is preliminary data.</text>
</comment>
<protein>
    <submittedName>
        <fullName evidence="4">Zinc finger HIT domain-containing protein 2</fullName>
    </submittedName>
</protein>
<dbReference type="EMBL" id="LUGH01000001">
    <property type="protein sequence ID" value="OBZ91932.1"/>
    <property type="molecule type" value="Genomic_DNA"/>
</dbReference>
<dbReference type="OrthoDB" id="18412at2759"/>
<sequence>MRNFSNYVCPRCNLRYCSLTCYKDLKHADCTEKFYRDSVTSEIQSREVDRESKQKMMEMLQRLEQDNQEFEEDHQDDAKYEALLEKFSEMDIENTDPDVIWQLLSEQEREEFKQSLKELQEGGSNWSQWGLANYTPWWSESMPLILDTQDSVPSHRPVLPNLLPDFSKLTQPSTRSSPHIMWNLLHLLGTYAYLMRHTMGDLLEDREATLALCQTLSSDVLYSTTAGCSFTGVNDLLGHLVERIIDWEEQQLHVQKRGAYNPRRRYDIQLMILQDLKQLLKEAKLAMSDFWQTMDNIQSDYPKNKRKPHTLAARKLYFYFAAACFIDQPKIDVVLSAIGNETKRLEAEKEELVRDLEAAKDAMDQFKKSNKTKIQEL</sequence>
<evidence type="ECO:0000256" key="1">
    <source>
        <dbReference type="PROSITE-ProRule" id="PRU00453"/>
    </source>
</evidence>
<dbReference type="SUPFAM" id="SSF144232">
    <property type="entry name" value="HIT/MYND zinc finger-like"/>
    <property type="match status" value="1"/>
</dbReference>
<keyword evidence="1" id="KW-0479">Metal-binding</keyword>
<dbReference type="PANTHER" id="PTHR15555">
    <property type="entry name" value="ZINC FINGER HIT DOMAIN CONTAINING PROTEIN 2 PROTEIN FON -RELATED"/>
    <property type="match status" value="1"/>
</dbReference>
<organism evidence="4 5">
    <name type="scientific">Choanephora cucurbitarum</name>
    <dbReference type="NCBI Taxonomy" id="101091"/>
    <lineage>
        <taxon>Eukaryota</taxon>
        <taxon>Fungi</taxon>
        <taxon>Fungi incertae sedis</taxon>
        <taxon>Mucoromycota</taxon>
        <taxon>Mucoromycotina</taxon>
        <taxon>Mucoromycetes</taxon>
        <taxon>Mucorales</taxon>
        <taxon>Mucorineae</taxon>
        <taxon>Choanephoraceae</taxon>
        <taxon>Choanephoroideae</taxon>
        <taxon>Choanephora</taxon>
    </lineage>
</organism>
<dbReference type="STRING" id="101091.A0A1C7NS34"/>
<evidence type="ECO:0000313" key="4">
    <source>
        <dbReference type="EMBL" id="OBZ91932.1"/>
    </source>
</evidence>
<dbReference type="GO" id="GO:0008270">
    <property type="term" value="F:zinc ion binding"/>
    <property type="evidence" value="ECO:0007669"/>
    <property type="project" value="UniProtKB-UniRule"/>
</dbReference>
<dbReference type="PROSITE" id="PS51083">
    <property type="entry name" value="ZF_HIT"/>
    <property type="match status" value="1"/>
</dbReference>
<keyword evidence="1" id="KW-0862">Zinc</keyword>
<keyword evidence="2" id="KW-0175">Coiled coil</keyword>
<dbReference type="InParanoid" id="A0A1C7NS34"/>
<feature type="coiled-coil region" evidence="2">
    <location>
        <begin position="335"/>
        <end position="376"/>
    </location>
</feature>
<name>A0A1C7NS34_9FUNG</name>
<evidence type="ECO:0000259" key="3">
    <source>
        <dbReference type="PROSITE" id="PS51083"/>
    </source>
</evidence>
<dbReference type="PANTHER" id="PTHR15555:SF0">
    <property type="entry name" value="ZINC FINGER HIT DOMAIN-CONTAINING PROTEIN 2"/>
    <property type="match status" value="1"/>
</dbReference>
<dbReference type="AlphaFoldDB" id="A0A1C7NS34"/>
<dbReference type="Proteomes" id="UP000093000">
    <property type="component" value="Unassembled WGS sequence"/>
</dbReference>
<keyword evidence="5" id="KW-1185">Reference proteome</keyword>